<dbReference type="EMBL" id="GBRH01187843">
    <property type="protein sequence ID" value="JAE10053.1"/>
    <property type="molecule type" value="Transcribed_RNA"/>
</dbReference>
<dbReference type="AlphaFoldDB" id="A0A0A9FP31"/>
<accession>A0A0A9FP31</accession>
<protein>
    <submittedName>
        <fullName evidence="1">Uncharacterized protein</fullName>
    </submittedName>
</protein>
<reference evidence="1" key="2">
    <citation type="journal article" date="2015" name="Data Brief">
        <title>Shoot transcriptome of the giant reed, Arundo donax.</title>
        <authorList>
            <person name="Barrero R.A."/>
            <person name="Guerrero F.D."/>
            <person name="Moolhuijzen P."/>
            <person name="Goolsby J.A."/>
            <person name="Tidwell J."/>
            <person name="Bellgard S.E."/>
            <person name="Bellgard M.I."/>
        </authorList>
    </citation>
    <scope>NUCLEOTIDE SEQUENCE</scope>
    <source>
        <tissue evidence="1">Shoot tissue taken approximately 20 cm above the soil surface</tissue>
    </source>
</reference>
<name>A0A0A9FP31_ARUDO</name>
<reference evidence="1" key="1">
    <citation type="submission" date="2014-09" db="EMBL/GenBank/DDBJ databases">
        <authorList>
            <person name="Magalhaes I.L.F."/>
            <person name="Oliveira U."/>
            <person name="Santos F.R."/>
            <person name="Vidigal T.H.D.A."/>
            <person name="Brescovit A.D."/>
            <person name="Santos A.J."/>
        </authorList>
    </citation>
    <scope>NUCLEOTIDE SEQUENCE</scope>
    <source>
        <tissue evidence="1">Shoot tissue taken approximately 20 cm above the soil surface</tissue>
    </source>
</reference>
<sequence length="48" mass="5378">MGGFLHWHKSSCCGCKFSSVIQQTSLVTSYSARVHLHTYAPIFVVHIL</sequence>
<proteinExistence type="predicted"/>
<evidence type="ECO:0000313" key="1">
    <source>
        <dbReference type="EMBL" id="JAE10053.1"/>
    </source>
</evidence>
<organism evidence="1">
    <name type="scientific">Arundo donax</name>
    <name type="common">Giant reed</name>
    <name type="synonym">Donax arundinaceus</name>
    <dbReference type="NCBI Taxonomy" id="35708"/>
    <lineage>
        <taxon>Eukaryota</taxon>
        <taxon>Viridiplantae</taxon>
        <taxon>Streptophyta</taxon>
        <taxon>Embryophyta</taxon>
        <taxon>Tracheophyta</taxon>
        <taxon>Spermatophyta</taxon>
        <taxon>Magnoliopsida</taxon>
        <taxon>Liliopsida</taxon>
        <taxon>Poales</taxon>
        <taxon>Poaceae</taxon>
        <taxon>PACMAD clade</taxon>
        <taxon>Arundinoideae</taxon>
        <taxon>Arundineae</taxon>
        <taxon>Arundo</taxon>
    </lineage>
</organism>